<gene>
    <name evidence="1" type="ORF">GAK30_02696</name>
</gene>
<comment type="caution">
    <text evidence="1">The sequence shown here is derived from an EMBL/GenBank/DDBJ whole genome shotgun (WGS) entry which is preliminary data.</text>
</comment>
<dbReference type="Proteomes" id="UP000461670">
    <property type="component" value="Unassembled WGS sequence"/>
</dbReference>
<evidence type="ECO:0000313" key="2">
    <source>
        <dbReference type="Proteomes" id="UP000461670"/>
    </source>
</evidence>
<name>A0A7V8JPW3_9BURK</name>
<organism evidence="1 2">
    <name type="scientific">Paracidovorax wautersii</name>
    <dbReference type="NCBI Taxonomy" id="1177982"/>
    <lineage>
        <taxon>Bacteria</taxon>
        <taxon>Pseudomonadati</taxon>
        <taxon>Pseudomonadota</taxon>
        <taxon>Betaproteobacteria</taxon>
        <taxon>Burkholderiales</taxon>
        <taxon>Comamonadaceae</taxon>
        <taxon>Paracidovorax</taxon>
    </lineage>
</organism>
<dbReference type="EMBL" id="WNDQ01000040">
    <property type="protein sequence ID" value="KAF1020183.1"/>
    <property type="molecule type" value="Genomic_DNA"/>
</dbReference>
<evidence type="ECO:0000313" key="1">
    <source>
        <dbReference type="EMBL" id="KAF1020183.1"/>
    </source>
</evidence>
<protein>
    <submittedName>
        <fullName evidence="1">Uncharacterized protein</fullName>
    </submittedName>
</protein>
<reference evidence="2" key="1">
    <citation type="journal article" date="2020" name="MBio">
        <title>Horizontal gene transfer to a defensive symbiont with a reduced genome amongst a multipartite beetle microbiome.</title>
        <authorList>
            <person name="Waterworth S.C."/>
            <person name="Florez L.V."/>
            <person name="Rees E.R."/>
            <person name="Hertweck C."/>
            <person name="Kaltenpoth M."/>
            <person name="Kwan J.C."/>
        </authorList>
    </citation>
    <scope>NUCLEOTIDE SEQUENCE [LARGE SCALE GENOMIC DNA]</scope>
</reference>
<sequence>MDHHSFNHVRHIARQPFRALTAIVEFFAPWQKNGAGPLDVSQLHAHEAARQWRASPSSRAMRLVADAATQRRALEHTSARARNTALTAANQPMLPPARPLRVIRRVDAHTPANASGRMVISGRIADVCAELERLADAAQA</sequence>
<proteinExistence type="predicted"/>
<dbReference type="AlphaFoldDB" id="A0A7V8JPW3"/>
<accession>A0A7V8JPW3</accession>